<proteinExistence type="predicted"/>
<evidence type="ECO:0000313" key="2">
    <source>
        <dbReference type="Proteomes" id="UP001364695"/>
    </source>
</evidence>
<comment type="caution">
    <text evidence="1">The sequence shown here is derived from an EMBL/GenBank/DDBJ whole genome shotgun (WGS) entry which is preliminary data.</text>
</comment>
<accession>A0ACC6P0T9</accession>
<reference evidence="1" key="1">
    <citation type="submission" date="2023-10" db="EMBL/GenBank/DDBJ databases">
        <title>Amphibacter perezi, gen. nov., sp. nov. a novel taxa of the family Comamonadaceae, class Betaproteobacteria isolated from the skin microbiota of Pelophylax perezi from different populations.</title>
        <authorList>
            <person name="Costa S."/>
            <person name="Proenca D.N."/>
            <person name="Lopes I."/>
            <person name="Morais P.V."/>
        </authorList>
    </citation>
    <scope>NUCLEOTIDE SEQUENCE</scope>
    <source>
        <strain evidence="1">SL12-8</strain>
    </source>
</reference>
<organism evidence="1 2">
    <name type="scientific">Amphibiibacter pelophylacis</name>
    <dbReference type="NCBI Taxonomy" id="1799477"/>
    <lineage>
        <taxon>Bacteria</taxon>
        <taxon>Pseudomonadati</taxon>
        <taxon>Pseudomonadota</taxon>
        <taxon>Betaproteobacteria</taxon>
        <taxon>Burkholderiales</taxon>
        <taxon>Sphaerotilaceae</taxon>
        <taxon>Amphibiibacter</taxon>
    </lineage>
</organism>
<keyword evidence="2" id="KW-1185">Reference proteome</keyword>
<name>A0ACC6P0T9_9BURK</name>
<sequence length="324" mass="35182">MNPINQDEDSGSVKWLVLPRLEVRGMNAQPAWWNIAAPGPMPARGLAQHIAQTGFARGALDLKGIALVWHHFELRGEHLRARPGSSYQEFFPHQHRGAVLINGDDYAKGSKTLSGQPTVRGDGMVTLILALDADAQTDLDDITATIDSGRFAGGSIVSHRFRASTAIHDKWASLRACVPTGFAFVDRSELITEAMDAGAKDPLDAFLACTQPQGKAGRQEPDKDFARPRSSWLTPYLAGYHTLTPAVERRMARDGHPHAFVEPLIGLGQLLSIRESGVIPFWDYASNDDGTYLIQEVTCIGGTKPAAKAYNPRAEASSTTKEAS</sequence>
<protein>
    <submittedName>
        <fullName evidence="1">Type I-F CRISPR-associated protein Csy2</fullName>
    </submittedName>
</protein>
<dbReference type="Proteomes" id="UP001364695">
    <property type="component" value="Unassembled WGS sequence"/>
</dbReference>
<dbReference type="EMBL" id="JAWDIE010000006">
    <property type="protein sequence ID" value="MEJ7137842.1"/>
    <property type="molecule type" value="Genomic_DNA"/>
</dbReference>
<gene>
    <name evidence="1" type="ORF">RV045_05260</name>
</gene>
<evidence type="ECO:0000313" key="1">
    <source>
        <dbReference type="EMBL" id="MEJ7137842.1"/>
    </source>
</evidence>